<sequence>MDPVLETPDTAAFSLWPVAGLPPYRFMALSDRMTAQEVGTALAALVGCAVHAGDDDRPVTDAHDAVRRLLAAETVTVPGGLHVTVTPGCCCGLEDWREWFGIADGATPWLGHDPSPRLDHTAESVRLWPDGRDAHRAATGTPIEIPAPALFPLLRSAHQSLNGFLSLVGPWATRHVPSLAEPLTRKLADALAIGEPLPDATAHPAG</sequence>
<dbReference type="AlphaFoldDB" id="A0A1H0LBV8"/>
<accession>A0A1H0LBV8</accession>
<protein>
    <submittedName>
        <fullName evidence="1">Uncharacterized protein</fullName>
    </submittedName>
</protein>
<organism evidence="1 2">
    <name type="scientific">Actinacidiphila guanduensis</name>
    <dbReference type="NCBI Taxonomy" id="310781"/>
    <lineage>
        <taxon>Bacteria</taxon>
        <taxon>Bacillati</taxon>
        <taxon>Actinomycetota</taxon>
        <taxon>Actinomycetes</taxon>
        <taxon>Kitasatosporales</taxon>
        <taxon>Streptomycetaceae</taxon>
        <taxon>Actinacidiphila</taxon>
    </lineage>
</organism>
<dbReference type="Proteomes" id="UP000199341">
    <property type="component" value="Unassembled WGS sequence"/>
</dbReference>
<dbReference type="EMBL" id="FNIE01000011">
    <property type="protein sequence ID" value="SDO65625.1"/>
    <property type="molecule type" value="Genomic_DNA"/>
</dbReference>
<name>A0A1H0LBV8_9ACTN</name>
<evidence type="ECO:0000313" key="1">
    <source>
        <dbReference type="EMBL" id="SDO65625.1"/>
    </source>
</evidence>
<reference evidence="1 2" key="1">
    <citation type="submission" date="2016-10" db="EMBL/GenBank/DDBJ databases">
        <authorList>
            <person name="de Groot N.N."/>
        </authorList>
    </citation>
    <scope>NUCLEOTIDE SEQUENCE [LARGE SCALE GENOMIC DNA]</scope>
    <source>
        <strain evidence="1 2">CGMCC 4.2022</strain>
    </source>
</reference>
<dbReference type="STRING" id="310781.SAMN05216259_111154"/>
<proteinExistence type="predicted"/>
<dbReference type="RefSeq" id="WP_245771641.1">
    <property type="nucleotide sequence ID" value="NZ_FNIE01000011.1"/>
</dbReference>
<keyword evidence="2" id="KW-1185">Reference proteome</keyword>
<evidence type="ECO:0000313" key="2">
    <source>
        <dbReference type="Proteomes" id="UP000199341"/>
    </source>
</evidence>
<gene>
    <name evidence="1" type="ORF">SAMN05216259_111154</name>
</gene>